<keyword evidence="3" id="KW-1185">Reference proteome</keyword>
<comment type="caution">
    <text evidence="2">The sequence shown here is derived from an EMBL/GenBank/DDBJ whole genome shotgun (WGS) entry which is preliminary data.</text>
</comment>
<feature type="transmembrane region" description="Helical" evidence="1">
    <location>
        <begin position="29"/>
        <end position="47"/>
    </location>
</feature>
<evidence type="ECO:0000256" key="1">
    <source>
        <dbReference type="SAM" id="Phobius"/>
    </source>
</evidence>
<keyword evidence="1" id="KW-1133">Transmembrane helix</keyword>
<dbReference type="EMBL" id="JABWDU010000001">
    <property type="protein sequence ID" value="NVD37834.1"/>
    <property type="molecule type" value="Genomic_DNA"/>
</dbReference>
<organism evidence="2 3">
    <name type="scientific">Ensifer oleiphilus</name>
    <dbReference type="NCBI Taxonomy" id="2742698"/>
    <lineage>
        <taxon>Bacteria</taxon>
        <taxon>Pseudomonadati</taxon>
        <taxon>Pseudomonadota</taxon>
        <taxon>Alphaproteobacteria</taxon>
        <taxon>Hyphomicrobiales</taxon>
        <taxon>Rhizobiaceae</taxon>
        <taxon>Sinorhizobium/Ensifer group</taxon>
        <taxon>Ensifer</taxon>
    </lineage>
</organism>
<dbReference type="AlphaFoldDB" id="A0A7Y6Q2E4"/>
<dbReference type="RefSeq" id="WP_173419037.1">
    <property type="nucleotide sequence ID" value="NZ_JABWDU010000001.1"/>
</dbReference>
<evidence type="ECO:0000313" key="3">
    <source>
        <dbReference type="Proteomes" id="UP000520198"/>
    </source>
</evidence>
<protein>
    <submittedName>
        <fullName evidence="2">Uncharacterized protein</fullName>
    </submittedName>
</protein>
<evidence type="ECO:0000313" key="2">
    <source>
        <dbReference type="EMBL" id="NVD37834.1"/>
    </source>
</evidence>
<keyword evidence="1" id="KW-0812">Transmembrane</keyword>
<name>A0A7Y6Q2E4_9HYPH</name>
<keyword evidence="1" id="KW-0472">Membrane</keyword>
<reference evidence="2 3" key="1">
    <citation type="submission" date="2020-06" db="EMBL/GenBank/DDBJ databases">
        <authorList>
            <person name="Grouzdev D.S."/>
        </authorList>
    </citation>
    <scope>NUCLEOTIDE SEQUENCE [LARGE SCALE GENOMIC DNA]</scope>
    <source>
        <strain evidence="2 3">HO-A22</strain>
    </source>
</reference>
<dbReference type="Proteomes" id="UP000520198">
    <property type="component" value="Unassembled WGS sequence"/>
</dbReference>
<proteinExistence type="predicted"/>
<accession>A0A7Y6Q2E4</accession>
<gene>
    <name evidence="2" type="ORF">HT585_03125</name>
</gene>
<sequence length="48" mass="5477">MNQPRRRPRAIAIARTDESRAQRVMLTRIALLAFFAVAAFATLPALWH</sequence>